<accession>A0ABQ5GH84</accession>
<dbReference type="InterPro" id="IPR039537">
    <property type="entry name" value="Retrotran_Ty1/copia-like"/>
</dbReference>
<keyword evidence="1" id="KW-0175">Coiled coil</keyword>
<dbReference type="InterPro" id="IPR012337">
    <property type="entry name" value="RNaseH-like_sf"/>
</dbReference>
<feature type="domain" description="GAG-pre-integrase" evidence="2">
    <location>
        <begin position="1036"/>
        <end position="1107"/>
    </location>
</feature>
<dbReference type="InterPro" id="IPR025724">
    <property type="entry name" value="GAG-pre-integrase_dom"/>
</dbReference>
<keyword evidence="4" id="KW-1185">Reference proteome</keyword>
<dbReference type="EMBL" id="BQNB010018500">
    <property type="protein sequence ID" value="GJT75095.1"/>
    <property type="molecule type" value="Genomic_DNA"/>
</dbReference>
<gene>
    <name evidence="3" type="ORF">Tco_1041820</name>
</gene>
<dbReference type="Pfam" id="PF13976">
    <property type="entry name" value="gag_pre-integrs"/>
    <property type="match status" value="1"/>
</dbReference>
<evidence type="ECO:0000259" key="2">
    <source>
        <dbReference type="Pfam" id="PF13976"/>
    </source>
</evidence>
<dbReference type="Proteomes" id="UP001151760">
    <property type="component" value="Unassembled WGS sequence"/>
</dbReference>
<comment type="caution">
    <text evidence="3">The sequence shown here is derived from an EMBL/GenBank/DDBJ whole genome shotgun (WGS) entry which is preliminary data.</text>
</comment>
<evidence type="ECO:0000256" key="1">
    <source>
        <dbReference type="SAM" id="Coils"/>
    </source>
</evidence>
<reference evidence="3" key="1">
    <citation type="journal article" date="2022" name="Int. J. Mol. Sci.">
        <title>Draft Genome of Tanacetum Coccineum: Genomic Comparison of Closely Related Tanacetum-Family Plants.</title>
        <authorList>
            <person name="Yamashiro T."/>
            <person name="Shiraishi A."/>
            <person name="Nakayama K."/>
            <person name="Satake H."/>
        </authorList>
    </citation>
    <scope>NUCLEOTIDE SEQUENCE</scope>
</reference>
<dbReference type="PANTHER" id="PTHR42648">
    <property type="entry name" value="TRANSPOSASE, PUTATIVE-RELATED"/>
    <property type="match status" value="1"/>
</dbReference>
<reference evidence="3" key="2">
    <citation type="submission" date="2022-01" db="EMBL/GenBank/DDBJ databases">
        <authorList>
            <person name="Yamashiro T."/>
            <person name="Shiraishi A."/>
            <person name="Satake H."/>
            <person name="Nakayama K."/>
        </authorList>
    </citation>
    <scope>NUCLEOTIDE SEQUENCE</scope>
</reference>
<dbReference type="PANTHER" id="PTHR42648:SF21">
    <property type="entry name" value="CYSTEINE-RICH RLK (RECEPTOR-LIKE PROTEIN KINASE) 8"/>
    <property type="match status" value="1"/>
</dbReference>
<evidence type="ECO:0000313" key="4">
    <source>
        <dbReference type="Proteomes" id="UP001151760"/>
    </source>
</evidence>
<evidence type="ECO:0000313" key="3">
    <source>
        <dbReference type="EMBL" id="GJT75095.1"/>
    </source>
</evidence>
<dbReference type="InterPro" id="IPR036397">
    <property type="entry name" value="RNaseH_sf"/>
</dbReference>
<organism evidence="3 4">
    <name type="scientific">Tanacetum coccineum</name>
    <dbReference type="NCBI Taxonomy" id="301880"/>
    <lineage>
        <taxon>Eukaryota</taxon>
        <taxon>Viridiplantae</taxon>
        <taxon>Streptophyta</taxon>
        <taxon>Embryophyta</taxon>
        <taxon>Tracheophyta</taxon>
        <taxon>Spermatophyta</taxon>
        <taxon>Magnoliopsida</taxon>
        <taxon>eudicotyledons</taxon>
        <taxon>Gunneridae</taxon>
        <taxon>Pentapetalae</taxon>
        <taxon>asterids</taxon>
        <taxon>campanulids</taxon>
        <taxon>Asterales</taxon>
        <taxon>Asteraceae</taxon>
        <taxon>Asteroideae</taxon>
        <taxon>Anthemideae</taxon>
        <taxon>Anthemidinae</taxon>
        <taxon>Tanacetum</taxon>
    </lineage>
</organism>
<proteinExistence type="predicted"/>
<name>A0ABQ5GH84_9ASTR</name>
<sequence length="1308" mass="150690">MSITNNNNMQTQTSSALQNAIMEARGKDHPPMLAPGNYVQWKSRIKRYINTKPNHKLIHFCLKNPPCQYKFLTIDANVTRVTPGNEDIQKWINAEAEAVQIILTGIDNDIYSIADACPNAMKMWKTIKSLKQGESINVQDLETNLYWEFGKFTLQEAKPRHNVSYHKLYDILKQHQNEVNEIRAERLARTTNPLTLVAQQQLVYHSQPNLTHYTQSSSTRSQDATRNRGKAIANSLQPTYDLEPEVVDNDDASSKEKEIDKLMALILMSFKKIYKPTNSNLRTSSNIMNLNVDNTPRSSRGTRYDRQTRQYENQRAVNVNVARENVGTQVVQQNGIQCYNYKEFRDLAKECQKPKRAWDSAYHKEKMLLCKQEEVGIQLSAEQVDWRDDTDDEPEDQELEAHYMFMAKIQEVTPDGADNSGPIFDAEPLQKVHNGGDDYNVFANERQHHEQPESVYDTYLIEQERELLASLIEQMKIEIDANKQNNKALESSNKSLKEANTYLQSELMRYQDTDFVKNAREKCATAYGLLKEHKVKSEKSSSSYTEKILSLNKKVLEMENELSAHKRTISTISFQKDEQENVFKTHEDKEIKKFICLENQVKVLNDIVYKRGQLVQTMIMLNQNCKTSFVKPEYLKKAQSANPHLYDIGCYNDNLALMLAPESDEMIRLAQESRSKLSDIIKPFDNKNLNNLYDLFVPRSEKLAEQKTENVNNKSFNELSKRFSELEQHSINLELALQQSHEQIKHDKVWKQKESSSFRELNYKFFEIQDLKAQLQDKNIAINFTSKENVVQKNTNVIAPGMYKMNTRIIQPRTPQLPQDIRKTNKRVSFSTRVILTTSISRPQLKSNRLEDRVLHNNSQGKKHEVEDHCRIFKTKKPIVVPISNREPKRKENQSVATPHKKIVASEPTIKKPRSTFRKLYEHVSKTCNWWYPKLTPPRYKRKPNSKTGNVTSNLVEIILFIVNFGCSKHMTGNLKLLSNFLEKFLRMVKFGNDQFAPILGYGDLVQGNITIKRKSTCYVRDLKGNDLLIGSRGTNLYSITLQDTTSPNPIFLMAKASSSQAWLWHRRLLHLNFDTINLLLKNDIVIGLPKLKFIKDHLCSSCELGKAKRKSFKTKTTPSSKRWLQLLHMDLCGPMRVECINDETPEVLIDFLRLIQRGLHAQVRTVRNDKDTEFLNNALHEYYFQEGIEDQTFVARTPEQNDVLERRNCTLVEATRTMLIVAKVPFLSPASQSQVNVPQAVESVTTSLIELDMLFNPMFDEYFNGATTVVSKSSVVPTTDASDKRHQQNTASSSSTTIAVDLSPLII</sequence>
<dbReference type="SUPFAM" id="SSF53098">
    <property type="entry name" value="Ribonuclease H-like"/>
    <property type="match status" value="1"/>
</dbReference>
<protein>
    <submittedName>
        <fullName evidence="3">Retrovirus-related pol polyprotein from transposon TNT 1-94</fullName>
    </submittedName>
</protein>
<feature type="coiled-coil region" evidence="1">
    <location>
        <begin position="472"/>
        <end position="499"/>
    </location>
</feature>
<dbReference type="Gene3D" id="3.30.420.10">
    <property type="entry name" value="Ribonuclease H-like superfamily/Ribonuclease H"/>
    <property type="match status" value="1"/>
</dbReference>